<comment type="caution">
    <text evidence="2">The sequence shown here is derived from an EMBL/GenBank/DDBJ whole genome shotgun (WGS) entry which is preliminary data.</text>
</comment>
<keyword evidence="1" id="KW-0812">Transmembrane</keyword>
<protein>
    <submittedName>
        <fullName evidence="2">Uncharacterized protein</fullName>
    </submittedName>
</protein>
<feature type="transmembrane region" description="Helical" evidence="1">
    <location>
        <begin position="6"/>
        <end position="28"/>
    </location>
</feature>
<keyword evidence="1" id="KW-1133">Transmembrane helix</keyword>
<dbReference type="AlphaFoldDB" id="A0A2H0U991"/>
<evidence type="ECO:0000256" key="1">
    <source>
        <dbReference type="SAM" id="Phobius"/>
    </source>
</evidence>
<organism evidence="2 3">
    <name type="scientific">Candidatus Kaiserbacteria bacterium CG10_big_fil_rev_8_21_14_0_10_56_12</name>
    <dbReference type="NCBI Taxonomy" id="1974611"/>
    <lineage>
        <taxon>Bacteria</taxon>
        <taxon>Candidatus Kaiseribacteriota</taxon>
    </lineage>
</organism>
<evidence type="ECO:0000313" key="3">
    <source>
        <dbReference type="Proteomes" id="UP000230179"/>
    </source>
</evidence>
<proteinExistence type="predicted"/>
<gene>
    <name evidence="2" type="ORF">COU19_02880</name>
</gene>
<sequence>MKNKNWPLIIGVSLPLIFIVALSVIVFLPRLFVTPAHNFIYSADTNYYTNDYYRNTYKVVQGRVTLDPIPARYTAENERRDAPALYLYDVKSDTSHQITLAEADAYTVDPGPSSPDGYVVSYEYGHNGIFELFGSDNSNQGYFISKGSSARKLTGITSGDRYTNGGGFKLIGWIQ</sequence>
<accession>A0A2H0U991</accession>
<dbReference type="EMBL" id="PFBL01000022">
    <property type="protein sequence ID" value="PIR82984.1"/>
    <property type="molecule type" value="Genomic_DNA"/>
</dbReference>
<evidence type="ECO:0000313" key="2">
    <source>
        <dbReference type="EMBL" id="PIR82984.1"/>
    </source>
</evidence>
<name>A0A2H0U991_9BACT</name>
<keyword evidence="1" id="KW-0472">Membrane</keyword>
<dbReference type="Proteomes" id="UP000230179">
    <property type="component" value="Unassembled WGS sequence"/>
</dbReference>
<reference evidence="3" key="1">
    <citation type="submission" date="2017-09" db="EMBL/GenBank/DDBJ databases">
        <title>Depth-based differentiation of microbial function through sediment-hosted aquifers and enrichment of novel symbionts in the deep terrestrial subsurface.</title>
        <authorList>
            <person name="Probst A.J."/>
            <person name="Ladd B."/>
            <person name="Jarett J.K."/>
            <person name="Geller-Mcgrath D.E."/>
            <person name="Sieber C.M.K."/>
            <person name="Emerson J.B."/>
            <person name="Anantharaman K."/>
            <person name="Thomas B.C."/>
            <person name="Malmstrom R."/>
            <person name="Stieglmeier M."/>
            <person name="Klingl A."/>
            <person name="Woyke T."/>
            <person name="Ryan C.M."/>
            <person name="Banfield J.F."/>
        </authorList>
    </citation>
    <scope>NUCLEOTIDE SEQUENCE [LARGE SCALE GENOMIC DNA]</scope>
</reference>